<organism evidence="1 2">
    <name type="scientific">Aromatoleum anaerobium</name>
    <dbReference type="NCBI Taxonomy" id="182180"/>
    <lineage>
        <taxon>Bacteria</taxon>
        <taxon>Pseudomonadati</taxon>
        <taxon>Pseudomonadota</taxon>
        <taxon>Betaproteobacteria</taxon>
        <taxon>Rhodocyclales</taxon>
        <taxon>Rhodocyclaceae</taxon>
        <taxon>Aromatoleum</taxon>
    </lineage>
</organism>
<gene>
    <name evidence="1" type="ORF">GO606_09685</name>
</gene>
<dbReference type="SUPFAM" id="SSF52402">
    <property type="entry name" value="Adenine nucleotide alpha hydrolases-like"/>
    <property type="match status" value="2"/>
</dbReference>
<proteinExistence type="predicted"/>
<protein>
    <submittedName>
        <fullName evidence="1">Universal stress protein</fullName>
    </submittedName>
</protein>
<keyword evidence="2" id="KW-1185">Reference proteome</keyword>
<reference evidence="1" key="1">
    <citation type="submission" date="2019-12" db="EMBL/GenBank/DDBJ databases">
        <title>Comparative genomics gives insights into the taxonomy of the Azoarcus-Aromatoleum group and reveals separate origins of nif in the plant-associated Azoarcus and non-plant-associated Aromatoleum sub-groups.</title>
        <authorList>
            <person name="Lafos M."/>
            <person name="Maluk M."/>
            <person name="Batista M."/>
            <person name="Junghare M."/>
            <person name="Carmona M."/>
            <person name="Faoro H."/>
            <person name="Cruz L.M."/>
            <person name="Battistoni F."/>
            <person name="De Souza E."/>
            <person name="Pedrosa F."/>
            <person name="Chen W.-M."/>
            <person name="Poole P.S."/>
            <person name="Dixon R.A."/>
            <person name="James E.K."/>
        </authorList>
    </citation>
    <scope>NUCLEOTIDE SEQUENCE</scope>
    <source>
        <strain evidence="1">LuFRes1</strain>
    </source>
</reference>
<dbReference type="Proteomes" id="UP000615989">
    <property type="component" value="Unassembled WGS sequence"/>
</dbReference>
<accession>A0ABX1PNT4</accession>
<evidence type="ECO:0000313" key="2">
    <source>
        <dbReference type="Proteomes" id="UP000615989"/>
    </source>
</evidence>
<dbReference type="Gene3D" id="3.40.50.12370">
    <property type="match status" value="1"/>
</dbReference>
<evidence type="ECO:0000313" key="1">
    <source>
        <dbReference type="EMBL" id="NMG24992.1"/>
    </source>
</evidence>
<dbReference type="EMBL" id="WTVG01000023">
    <property type="protein sequence ID" value="NMG24992.1"/>
    <property type="molecule type" value="Genomic_DNA"/>
</dbReference>
<dbReference type="CDD" id="cd00293">
    <property type="entry name" value="USP-like"/>
    <property type="match status" value="1"/>
</dbReference>
<sequence length="264" mass="28212">MVHLDQGERSAVRLALAASLAYSHAARLIGVFGQRAQPQRIGVVANWPSPEYEEAAADNRRAFAEATEGLPDVEWHDVNRGSDAELLRRITDFARYADLAILGQHDESARPLTPPDLAEEVVLGSGRPVLIVPYAGSFAEVGRRPLIAWNASRESAHAVGDALPLIAGCVEASVVSLDMRHEHADAGCERLAEHLACHGIRANTEALVVEDVGVMDVLLSRVSDVGADLLVMGAHAPTAVPFVSAGAGTRHILRHMIVPVLMSN</sequence>
<comment type="caution">
    <text evidence="1">The sequence shown here is derived from an EMBL/GenBank/DDBJ whole genome shotgun (WGS) entry which is preliminary data.</text>
</comment>
<name>A0ABX1PNT4_9RHOO</name>